<reference evidence="2 3" key="2">
    <citation type="submission" date="2018-03" db="EMBL/GenBank/DDBJ databases">
        <title>The ancient ancestry and fast evolution of plastids.</title>
        <authorList>
            <person name="Moore K.R."/>
            <person name="Magnabosco C."/>
            <person name="Momper L."/>
            <person name="Gold D.A."/>
            <person name="Bosak T."/>
            <person name="Fournier G.P."/>
        </authorList>
    </citation>
    <scope>NUCLEOTIDE SEQUENCE [LARGE SCALE GENOMIC DNA]</scope>
    <source>
        <strain evidence="2 3">ULC18</strain>
    </source>
</reference>
<sequence length="140" mass="16264">MNSISTVLAGWQQSFVPAVEAYWIENPVPLNQIARIAPSGWITTTDGQHLNPLHYTPEQPPPKRRYSKKGEASGSIKERIGNKKRKRPSTSYFYEWYDDGRKQQRYVQTALMSEVSQMIDQRRPSAEIIQFLNQRSKRKP</sequence>
<keyword evidence="3" id="KW-1185">Reference proteome</keyword>
<dbReference type="RefSeq" id="WP_106256210.1">
    <property type="nucleotide sequence ID" value="NZ_CAWNSW010000007.1"/>
</dbReference>
<dbReference type="AlphaFoldDB" id="A0A2T1EAZ5"/>
<protein>
    <submittedName>
        <fullName evidence="2">Uncharacterized protein</fullName>
    </submittedName>
</protein>
<organism evidence="2 3">
    <name type="scientific">Stenomitos frigidus ULC18</name>
    <dbReference type="NCBI Taxonomy" id="2107698"/>
    <lineage>
        <taxon>Bacteria</taxon>
        <taxon>Bacillati</taxon>
        <taxon>Cyanobacteriota</taxon>
        <taxon>Cyanophyceae</taxon>
        <taxon>Leptolyngbyales</taxon>
        <taxon>Leptolyngbyaceae</taxon>
        <taxon>Stenomitos</taxon>
    </lineage>
</organism>
<evidence type="ECO:0000313" key="3">
    <source>
        <dbReference type="Proteomes" id="UP000239576"/>
    </source>
</evidence>
<proteinExistence type="predicted"/>
<feature type="compositionally biased region" description="Basic and acidic residues" evidence="1">
    <location>
        <begin position="68"/>
        <end position="81"/>
    </location>
</feature>
<gene>
    <name evidence="2" type="ORF">C7B82_10275</name>
</gene>
<evidence type="ECO:0000256" key="1">
    <source>
        <dbReference type="SAM" id="MobiDB-lite"/>
    </source>
</evidence>
<reference evidence="3" key="1">
    <citation type="submission" date="2018-02" db="EMBL/GenBank/DDBJ databases">
        <authorList>
            <person name="Moore K."/>
            <person name="Momper L."/>
        </authorList>
    </citation>
    <scope>NUCLEOTIDE SEQUENCE [LARGE SCALE GENOMIC DNA]</scope>
    <source>
        <strain evidence="3">ULC18</strain>
    </source>
</reference>
<dbReference type="Proteomes" id="UP000239576">
    <property type="component" value="Unassembled WGS sequence"/>
</dbReference>
<comment type="caution">
    <text evidence="2">The sequence shown here is derived from an EMBL/GenBank/DDBJ whole genome shotgun (WGS) entry which is preliminary data.</text>
</comment>
<evidence type="ECO:0000313" key="2">
    <source>
        <dbReference type="EMBL" id="PSB29929.1"/>
    </source>
</evidence>
<feature type="region of interest" description="Disordered" evidence="1">
    <location>
        <begin position="44"/>
        <end position="87"/>
    </location>
</feature>
<accession>A0A2T1EAZ5</accession>
<dbReference type="EMBL" id="PVWK01000057">
    <property type="protein sequence ID" value="PSB29929.1"/>
    <property type="molecule type" value="Genomic_DNA"/>
</dbReference>
<name>A0A2T1EAZ5_9CYAN</name>